<evidence type="ECO:0000256" key="1">
    <source>
        <dbReference type="ARBA" id="ARBA00004651"/>
    </source>
</evidence>
<accession>A0ABR7LIW0</accession>
<name>A0ABR7LIW0_9ACTN</name>
<evidence type="ECO:0000256" key="3">
    <source>
        <dbReference type="ARBA" id="ARBA00022989"/>
    </source>
</evidence>
<dbReference type="SUPFAM" id="SSF103473">
    <property type="entry name" value="MFS general substrate transporter"/>
    <property type="match status" value="1"/>
</dbReference>
<evidence type="ECO:0000313" key="7">
    <source>
        <dbReference type="EMBL" id="MBC6464782.1"/>
    </source>
</evidence>
<dbReference type="PROSITE" id="PS50850">
    <property type="entry name" value="MFS"/>
    <property type="match status" value="1"/>
</dbReference>
<proteinExistence type="predicted"/>
<keyword evidence="4 5" id="KW-0472">Membrane</keyword>
<feature type="transmembrane region" description="Helical" evidence="5">
    <location>
        <begin position="223"/>
        <end position="244"/>
    </location>
</feature>
<evidence type="ECO:0000259" key="6">
    <source>
        <dbReference type="PROSITE" id="PS50850"/>
    </source>
</evidence>
<sequence length="385" mass="38379">MGMWAAGLPALDDRLGLGAARLGTALLFVSFGALISMPIAGRLCDRWSSRAVCVPAGPLCALSLICPALAPSYGTLILGALVFGMGLGLLEIAMNVHAVEVERRHPKPILSAFHGVWSLGGAAGGALTAAGLHAGIGSQRMLVVAALAGAVLFLPPARWLLPGAAGPGAGTEAEPHVKTAPRRVGLWRLVLFLGTIVFAGHLSEGAALDWAAVHARDVLEAGPAVAPLAFTVYSVAMTTVRLLGDGLRDRLGAARTIRLSGLVAAAGYALVLLAPVTGGARLGVAWAGWALAGVGLATIVPVVFSAVGAAGGTAGRALSTVTMFGYAGLLGGPPVIGHLADATSLPLALAIPGVLCAYIAAAGPAGIRALAPPGPEPAVRSSVRA</sequence>
<dbReference type="EMBL" id="JABVEC010000002">
    <property type="protein sequence ID" value="MBC6464782.1"/>
    <property type="molecule type" value="Genomic_DNA"/>
</dbReference>
<feature type="transmembrane region" description="Helical" evidence="5">
    <location>
        <begin position="76"/>
        <end position="94"/>
    </location>
</feature>
<gene>
    <name evidence="7" type="ORF">HKK74_04620</name>
</gene>
<dbReference type="InterPro" id="IPR020846">
    <property type="entry name" value="MFS_dom"/>
</dbReference>
<evidence type="ECO:0000256" key="5">
    <source>
        <dbReference type="SAM" id="Phobius"/>
    </source>
</evidence>
<keyword evidence="2 5" id="KW-0812">Transmembrane</keyword>
<dbReference type="Proteomes" id="UP000805614">
    <property type="component" value="Unassembled WGS sequence"/>
</dbReference>
<protein>
    <submittedName>
        <fullName evidence="7">MFS transporter</fullName>
    </submittedName>
</protein>
<evidence type="ECO:0000313" key="8">
    <source>
        <dbReference type="Proteomes" id="UP000805614"/>
    </source>
</evidence>
<reference evidence="7 8" key="1">
    <citation type="submission" date="2020-06" db="EMBL/GenBank/DDBJ databases">
        <title>Actinomadura xiongansis sp. nov., isolated from soil of Baiyangdian.</title>
        <authorList>
            <person name="Zhang X."/>
        </authorList>
    </citation>
    <scope>NUCLEOTIDE SEQUENCE [LARGE SCALE GENOMIC DNA]</scope>
    <source>
        <strain evidence="7 8">HBUM206468</strain>
    </source>
</reference>
<feature type="domain" description="Major facilitator superfamily (MFS) profile" evidence="6">
    <location>
        <begin position="1"/>
        <end position="385"/>
    </location>
</feature>
<feature type="transmembrane region" description="Helical" evidence="5">
    <location>
        <begin position="286"/>
        <end position="310"/>
    </location>
</feature>
<dbReference type="Gene3D" id="1.20.1250.20">
    <property type="entry name" value="MFS general substrate transporter like domains"/>
    <property type="match status" value="2"/>
</dbReference>
<feature type="transmembrane region" description="Helical" evidence="5">
    <location>
        <begin position="52"/>
        <end position="70"/>
    </location>
</feature>
<feature type="transmembrane region" description="Helical" evidence="5">
    <location>
        <begin position="20"/>
        <end position="40"/>
    </location>
</feature>
<feature type="transmembrane region" description="Helical" evidence="5">
    <location>
        <begin position="142"/>
        <end position="161"/>
    </location>
</feature>
<feature type="transmembrane region" description="Helical" evidence="5">
    <location>
        <begin position="115"/>
        <end position="136"/>
    </location>
</feature>
<dbReference type="Pfam" id="PF07690">
    <property type="entry name" value="MFS_1"/>
    <property type="match status" value="1"/>
</dbReference>
<feature type="transmembrane region" description="Helical" evidence="5">
    <location>
        <begin position="342"/>
        <end position="361"/>
    </location>
</feature>
<evidence type="ECO:0000256" key="4">
    <source>
        <dbReference type="ARBA" id="ARBA00023136"/>
    </source>
</evidence>
<feature type="transmembrane region" description="Helical" evidence="5">
    <location>
        <begin position="256"/>
        <end position="274"/>
    </location>
</feature>
<dbReference type="PANTHER" id="PTHR23514">
    <property type="entry name" value="BYPASS OF STOP CODON PROTEIN 6"/>
    <property type="match status" value="1"/>
</dbReference>
<organism evidence="7 8">
    <name type="scientific">Actinomadura alba</name>
    <dbReference type="NCBI Taxonomy" id="406431"/>
    <lineage>
        <taxon>Bacteria</taxon>
        <taxon>Bacillati</taxon>
        <taxon>Actinomycetota</taxon>
        <taxon>Actinomycetes</taxon>
        <taxon>Streptosporangiales</taxon>
        <taxon>Thermomonosporaceae</taxon>
        <taxon>Actinomadura</taxon>
    </lineage>
</organism>
<keyword evidence="8" id="KW-1185">Reference proteome</keyword>
<dbReference type="InterPro" id="IPR036259">
    <property type="entry name" value="MFS_trans_sf"/>
</dbReference>
<dbReference type="InterPro" id="IPR011701">
    <property type="entry name" value="MFS"/>
</dbReference>
<dbReference type="PANTHER" id="PTHR23514:SF13">
    <property type="entry name" value="INNER MEMBRANE PROTEIN YBJJ"/>
    <property type="match status" value="1"/>
</dbReference>
<keyword evidence="3 5" id="KW-1133">Transmembrane helix</keyword>
<evidence type="ECO:0000256" key="2">
    <source>
        <dbReference type="ARBA" id="ARBA00022692"/>
    </source>
</evidence>
<dbReference type="CDD" id="cd17393">
    <property type="entry name" value="MFS_MosC_like"/>
    <property type="match status" value="1"/>
</dbReference>
<comment type="subcellular location">
    <subcellularLocation>
        <location evidence="1">Cell membrane</location>
        <topology evidence="1">Multi-pass membrane protein</topology>
    </subcellularLocation>
</comment>
<feature type="transmembrane region" description="Helical" evidence="5">
    <location>
        <begin position="185"/>
        <end position="203"/>
    </location>
</feature>
<comment type="caution">
    <text evidence="7">The sequence shown here is derived from an EMBL/GenBank/DDBJ whole genome shotgun (WGS) entry which is preliminary data.</text>
</comment>
<feature type="transmembrane region" description="Helical" evidence="5">
    <location>
        <begin position="317"/>
        <end position="336"/>
    </location>
</feature>
<dbReference type="InterPro" id="IPR051788">
    <property type="entry name" value="MFS_Transporter"/>
</dbReference>